<protein>
    <submittedName>
        <fullName evidence="2">Uncharacterized protein</fullName>
    </submittedName>
</protein>
<organism evidence="2 3">
    <name type="scientific">Bifidobacterium phage BadAargau2</name>
    <dbReference type="NCBI Taxonomy" id="2713242"/>
    <lineage>
        <taxon>Viruses</taxon>
        <taxon>Duplodnaviria</taxon>
        <taxon>Heunggongvirae</taxon>
        <taxon>Uroviricota</taxon>
        <taxon>Caudoviricetes</taxon>
        <taxon>Badaztecvirus</taxon>
        <taxon>Badaztecvirus badaargau2</taxon>
    </lineage>
</organism>
<evidence type="ECO:0000313" key="3">
    <source>
        <dbReference type="Proteomes" id="UP000500911"/>
    </source>
</evidence>
<feature type="region of interest" description="Disordered" evidence="1">
    <location>
        <begin position="1"/>
        <end position="24"/>
    </location>
</feature>
<gene>
    <name evidence="2" type="ORF">BAAR0010003c01_00009</name>
</gene>
<evidence type="ECO:0000313" key="2">
    <source>
        <dbReference type="EMBL" id="QIG78304.1"/>
    </source>
</evidence>
<evidence type="ECO:0000256" key="1">
    <source>
        <dbReference type="SAM" id="MobiDB-lite"/>
    </source>
</evidence>
<dbReference type="Proteomes" id="UP000500911">
    <property type="component" value="Segment"/>
</dbReference>
<reference evidence="2 3" key="1">
    <citation type="submission" date="2020-01" db="EMBL/GenBank/DDBJ databases">
        <title>Honey bees harbor a diverse gut virome engaging in nested strain-level interactions with the microbiota.</title>
        <authorList>
            <person name="Bonilla-Rosso G."/>
            <person name="Steiner T."/>
            <person name="Wichmann F."/>
            <person name="Bexkens E."/>
            <person name="Engel P."/>
        </authorList>
    </citation>
    <scope>NUCLEOTIDE SEQUENCE [LARGE SCALE GENOMIC DNA]</scope>
</reference>
<name>A0A6G6Y033_9CAUD</name>
<keyword evidence="3" id="KW-1185">Reference proteome</keyword>
<dbReference type="EMBL" id="MT006240">
    <property type="protein sequence ID" value="QIG78304.1"/>
    <property type="molecule type" value="Genomic_DNA"/>
</dbReference>
<sequence length="79" mass="8770">MSSSSKTKNLKLPQFSPQDKPSFLTDINPAFQSIDDAFTQTAPTVPDDSELGITAADYDRLYIGEDNIVRYKPRSTNAQ</sequence>
<accession>A0A6G6Y033</accession>
<proteinExistence type="predicted"/>